<dbReference type="SMART" id="SM00298">
    <property type="entry name" value="CHROMO"/>
    <property type="match status" value="1"/>
</dbReference>
<dbReference type="InterPro" id="IPR001214">
    <property type="entry name" value="SET_dom"/>
</dbReference>
<dbReference type="PANTHER" id="PTHR46223:SF3">
    <property type="entry name" value="HISTONE-LYSINE N-METHYLTRANSFERASE SET-23"/>
    <property type="match status" value="1"/>
</dbReference>
<dbReference type="InterPro" id="IPR046341">
    <property type="entry name" value="SET_dom_sf"/>
</dbReference>
<evidence type="ECO:0000256" key="6">
    <source>
        <dbReference type="ARBA" id="ARBA00022723"/>
    </source>
</evidence>
<keyword evidence="3" id="KW-0489">Methyltransferase</keyword>
<dbReference type="PROSITE" id="PS50280">
    <property type="entry name" value="SET"/>
    <property type="match status" value="1"/>
</dbReference>
<dbReference type="Pfam" id="PF00385">
    <property type="entry name" value="Chromo"/>
    <property type="match status" value="1"/>
</dbReference>
<keyword evidence="8" id="KW-0137">Centromere</keyword>
<keyword evidence="2" id="KW-0158">Chromosome</keyword>
<feature type="domain" description="Chromo" evidence="9">
    <location>
        <begin position="152"/>
        <end position="215"/>
    </location>
</feature>
<evidence type="ECO:0000256" key="5">
    <source>
        <dbReference type="ARBA" id="ARBA00022691"/>
    </source>
</evidence>
<dbReference type="SMART" id="SM00317">
    <property type="entry name" value="SET"/>
    <property type="match status" value="1"/>
</dbReference>
<feature type="domain" description="Pre-SET" evidence="11">
    <location>
        <begin position="312"/>
        <end position="377"/>
    </location>
</feature>
<dbReference type="SUPFAM" id="SSF82199">
    <property type="entry name" value="SET domain"/>
    <property type="match status" value="1"/>
</dbReference>
<evidence type="ECO:0000259" key="12">
    <source>
        <dbReference type="PROSITE" id="PS50868"/>
    </source>
</evidence>
<dbReference type="CDD" id="cd00024">
    <property type="entry name" value="CD_CSD"/>
    <property type="match status" value="1"/>
</dbReference>
<proteinExistence type="predicted"/>
<dbReference type="AlphaFoldDB" id="A0A914H381"/>
<keyword evidence="7" id="KW-0862">Zinc</keyword>
<dbReference type="PROSITE" id="PS50867">
    <property type="entry name" value="PRE_SET"/>
    <property type="match status" value="1"/>
</dbReference>
<dbReference type="SUPFAM" id="SSF54160">
    <property type="entry name" value="Chromo domain-like"/>
    <property type="match status" value="1"/>
</dbReference>
<dbReference type="GO" id="GO:0005634">
    <property type="term" value="C:nucleus"/>
    <property type="evidence" value="ECO:0007669"/>
    <property type="project" value="InterPro"/>
</dbReference>
<dbReference type="GO" id="GO:0000775">
    <property type="term" value="C:chromosome, centromeric region"/>
    <property type="evidence" value="ECO:0007669"/>
    <property type="project" value="UniProtKB-SubCell"/>
</dbReference>
<dbReference type="Pfam" id="PF00856">
    <property type="entry name" value="SET"/>
    <property type="match status" value="1"/>
</dbReference>
<name>A0A914H381_GLORO</name>
<evidence type="ECO:0000259" key="11">
    <source>
        <dbReference type="PROSITE" id="PS50867"/>
    </source>
</evidence>
<dbReference type="InterPro" id="IPR007728">
    <property type="entry name" value="Pre-SET_dom"/>
</dbReference>
<dbReference type="InterPro" id="IPR003616">
    <property type="entry name" value="Post-SET_dom"/>
</dbReference>
<dbReference type="Pfam" id="PF02121">
    <property type="entry name" value="IP_trans"/>
    <property type="match status" value="1"/>
</dbReference>
<keyword evidence="13" id="KW-1185">Reference proteome</keyword>
<dbReference type="PANTHER" id="PTHR46223">
    <property type="entry name" value="HISTONE-LYSINE N-METHYLTRANSFERASE SUV39H"/>
    <property type="match status" value="1"/>
</dbReference>
<evidence type="ECO:0000256" key="8">
    <source>
        <dbReference type="ARBA" id="ARBA00023328"/>
    </source>
</evidence>
<feature type="domain" description="Post-SET" evidence="12">
    <location>
        <begin position="510"/>
        <end position="526"/>
    </location>
</feature>
<dbReference type="InterPro" id="IPR016197">
    <property type="entry name" value="Chromo-like_dom_sf"/>
</dbReference>
<sequence length="527" mass="60928">MFTKEYRIIMPISVKEFQISHVFTVAAASTQETGGGEGVQVLRNRARIERQMKRQNGFNLDLAVCNTRWDTATSATIGQLEAVRLAVGVEGEKQMKRLFGGVPNSDHAEEVRLGPHVDIPMTKKLLNDSSSASSSVDGNHDVMRPVTEDNQWVVEKILKKRVTVENKKRVVSYLLKWVGWDYNLSTWEEHNQDNNLDKLVKKFERRSKWRKTIYERESRSCQASMFKHNNRFKCTYMNWMFNRPVFNACHRWEDEMNGTIRQWKTSSKCKKAPIYVENWVDDEFPPTNFEFILENIFSESVEQAMMGFMKLEFCMCKANGITCGAVEDCCSEIFGQQYCYGEDSKLVSGRARKNWIVECTDGCSCDINCPSRVVQRGRQIPLVIFRTVDRGWSVRTTISIERHKFVCEYVGQVLTVDEAFMKNMPSTYQFQMDGAGEHKLKFVVDAFNSGNEARFINHSCSPNLDVRPVFADRLDECYHRIAFFAKRDIKIGEELTIDYCAIDGNAQGRQKTKCNCRALKCRGFFYY</sequence>
<dbReference type="Gene3D" id="2.40.50.40">
    <property type="match status" value="1"/>
</dbReference>
<evidence type="ECO:0000256" key="7">
    <source>
        <dbReference type="ARBA" id="ARBA00022833"/>
    </source>
</evidence>
<dbReference type="InterPro" id="IPR023780">
    <property type="entry name" value="Chromo_domain"/>
</dbReference>
<dbReference type="InterPro" id="IPR055261">
    <property type="entry name" value="PI_transfer_N"/>
</dbReference>
<evidence type="ECO:0000313" key="13">
    <source>
        <dbReference type="Proteomes" id="UP000887572"/>
    </source>
</evidence>
<dbReference type="Pfam" id="PF05033">
    <property type="entry name" value="Pre-SET"/>
    <property type="match status" value="1"/>
</dbReference>
<dbReference type="GO" id="GO:0032259">
    <property type="term" value="P:methylation"/>
    <property type="evidence" value="ECO:0007669"/>
    <property type="project" value="UniProtKB-KW"/>
</dbReference>
<dbReference type="InterPro" id="IPR023393">
    <property type="entry name" value="START-like_dom_sf"/>
</dbReference>
<protein>
    <submittedName>
        <fullName evidence="14">Histone-lysine N-methyltransferase</fullName>
    </submittedName>
</protein>
<comment type="subcellular location">
    <subcellularLocation>
        <location evidence="1">Chromosome</location>
        <location evidence="1">Centromere</location>
    </subcellularLocation>
</comment>
<keyword evidence="6" id="KW-0479">Metal-binding</keyword>
<dbReference type="Gene3D" id="2.170.270.10">
    <property type="entry name" value="SET domain"/>
    <property type="match status" value="1"/>
</dbReference>
<dbReference type="SUPFAM" id="SSF55961">
    <property type="entry name" value="Bet v1-like"/>
    <property type="match status" value="1"/>
</dbReference>
<dbReference type="WBParaSite" id="Gr19_v10_g13581.t1">
    <property type="protein sequence ID" value="Gr19_v10_g13581.t1"/>
    <property type="gene ID" value="Gr19_v10_g13581"/>
</dbReference>
<accession>A0A914H381</accession>
<evidence type="ECO:0000313" key="14">
    <source>
        <dbReference type="WBParaSite" id="Gr19_v10_g13581.t1"/>
    </source>
</evidence>
<dbReference type="PROSITE" id="PS50868">
    <property type="entry name" value="POST_SET"/>
    <property type="match status" value="1"/>
</dbReference>
<keyword evidence="5" id="KW-0949">S-adenosyl-L-methionine</keyword>
<evidence type="ECO:0000256" key="3">
    <source>
        <dbReference type="ARBA" id="ARBA00022603"/>
    </source>
</evidence>
<evidence type="ECO:0000256" key="4">
    <source>
        <dbReference type="ARBA" id="ARBA00022679"/>
    </source>
</evidence>
<feature type="domain" description="SET" evidence="10">
    <location>
        <begin position="380"/>
        <end position="500"/>
    </location>
</feature>
<evidence type="ECO:0000256" key="1">
    <source>
        <dbReference type="ARBA" id="ARBA00004584"/>
    </source>
</evidence>
<dbReference type="PROSITE" id="PS50013">
    <property type="entry name" value="CHROMO_2"/>
    <property type="match status" value="1"/>
</dbReference>
<dbReference type="Proteomes" id="UP000887572">
    <property type="component" value="Unplaced"/>
</dbReference>
<dbReference type="GO" id="GO:0042054">
    <property type="term" value="F:histone methyltransferase activity"/>
    <property type="evidence" value="ECO:0007669"/>
    <property type="project" value="InterPro"/>
</dbReference>
<organism evidence="13 14">
    <name type="scientific">Globodera rostochiensis</name>
    <name type="common">Golden nematode worm</name>
    <name type="synonym">Heterodera rostochiensis</name>
    <dbReference type="NCBI Taxonomy" id="31243"/>
    <lineage>
        <taxon>Eukaryota</taxon>
        <taxon>Metazoa</taxon>
        <taxon>Ecdysozoa</taxon>
        <taxon>Nematoda</taxon>
        <taxon>Chromadorea</taxon>
        <taxon>Rhabditida</taxon>
        <taxon>Tylenchina</taxon>
        <taxon>Tylenchomorpha</taxon>
        <taxon>Tylenchoidea</taxon>
        <taxon>Heteroderidae</taxon>
        <taxon>Heteroderinae</taxon>
        <taxon>Globodera</taxon>
    </lineage>
</organism>
<evidence type="ECO:0000259" key="10">
    <source>
        <dbReference type="PROSITE" id="PS50280"/>
    </source>
</evidence>
<dbReference type="InterPro" id="IPR050973">
    <property type="entry name" value="H3K9_Histone-Lys_N-MTase"/>
</dbReference>
<dbReference type="GO" id="GO:0008270">
    <property type="term" value="F:zinc ion binding"/>
    <property type="evidence" value="ECO:0007669"/>
    <property type="project" value="InterPro"/>
</dbReference>
<dbReference type="Gene3D" id="3.30.530.20">
    <property type="match status" value="1"/>
</dbReference>
<evidence type="ECO:0000256" key="2">
    <source>
        <dbReference type="ARBA" id="ARBA00022454"/>
    </source>
</evidence>
<dbReference type="InterPro" id="IPR000953">
    <property type="entry name" value="Chromo/chromo_shadow_dom"/>
</dbReference>
<keyword evidence="4" id="KW-0808">Transferase</keyword>
<reference evidence="14" key="1">
    <citation type="submission" date="2022-11" db="UniProtKB">
        <authorList>
            <consortium name="WormBaseParasite"/>
        </authorList>
    </citation>
    <scope>IDENTIFICATION</scope>
</reference>
<evidence type="ECO:0000259" key="9">
    <source>
        <dbReference type="PROSITE" id="PS50013"/>
    </source>
</evidence>